<dbReference type="InterPro" id="IPR037257">
    <property type="entry name" value="T2SS_E_N_sf"/>
</dbReference>
<keyword evidence="11" id="KW-1185">Reference proteome</keyword>
<keyword evidence="6" id="KW-1278">Translocase</keyword>
<dbReference type="Gene3D" id="3.30.450.90">
    <property type="match status" value="1"/>
</dbReference>
<dbReference type="SMART" id="SM00382">
    <property type="entry name" value="AAA"/>
    <property type="match status" value="1"/>
</dbReference>
<dbReference type="Gene3D" id="3.30.300.160">
    <property type="entry name" value="Type II secretion system, protein E, N-terminal domain"/>
    <property type="match status" value="1"/>
</dbReference>
<evidence type="ECO:0000256" key="6">
    <source>
        <dbReference type="ARBA" id="ARBA00022967"/>
    </source>
</evidence>
<feature type="domain" description="Bacterial type II secretion system protein E" evidence="9">
    <location>
        <begin position="390"/>
        <end position="404"/>
    </location>
</feature>
<dbReference type="CDD" id="cd01129">
    <property type="entry name" value="PulE-GspE-like"/>
    <property type="match status" value="1"/>
</dbReference>
<dbReference type="InterPro" id="IPR003593">
    <property type="entry name" value="AAA+_ATPase"/>
</dbReference>
<dbReference type="SUPFAM" id="SSF160246">
    <property type="entry name" value="EspE N-terminal domain-like"/>
    <property type="match status" value="1"/>
</dbReference>
<comment type="catalytic activity">
    <reaction evidence="7">
        <text>ATP + H2O + cellular proteinSide 1 = ADP + phosphate + cellular proteinSide 2.</text>
        <dbReference type="EC" id="7.4.2.8"/>
    </reaction>
</comment>
<dbReference type="InterPro" id="IPR013369">
    <property type="entry name" value="T2SS_GspE"/>
</dbReference>
<dbReference type="EMBL" id="NRRV01000003">
    <property type="protein sequence ID" value="MBK1629550.1"/>
    <property type="molecule type" value="Genomic_DNA"/>
</dbReference>
<protein>
    <recommendedName>
        <fullName evidence="8">Type II secretion system protein E</fullName>
        <shortName evidence="8">T2SS protein E</shortName>
    </recommendedName>
    <alternativeName>
        <fullName evidence="8">Type II traffic warden ATPase</fullName>
    </alternativeName>
</protein>
<dbReference type="PANTHER" id="PTHR30258:SF2">
    <property type="entry name" value="COMG OPERON PROTEIN 1"/>
    <property type="match status" value="1"/>
</dbReference>
<dbReference type="PROSITE" id="PS00662">
    <property type="entry name" value="T2SP_E"/>
    <property type="match status" value="1"/>
</dbReference>
<dbReference type="InterPro" id="IPR027417">
    <property type="entry name" value="P-loop_NTPase"/>
</dbReference>
<evidence type="ECO:0000256" key="7">
    <source>
        <dbReference type="ARBA" id="ARBA00034006"/>
    </source>
</evidence>
<evidence type="ECO:0000259" key="9">
    <source>
        <dbReference type="PROSITE" id="PS00662"/>
    </source>
</evidence>
<evidence type="ECO:0000313" key="10">
    <source>
        <dbReference type="EMBL" id="MBK1629550.1"/>
    </source>
</evidence>
<reference evidence="10 11" key="1">
    <citation type="journal article" date="2020" name="Microorganisms">
        <title>Osmotic Adaptation and Compatible Solute Biosynthesis of Phototrophic Bacteria as Revealed from Genome Analyses.</title>
        <authorList>
            <person name="Imhoff J.F."/>
            <person name="Rahn T."/>
            <person name="Kunzel S."/>
            <person name="Keller A."/>
            <person name="Neulinger S.C."/>
        </authorList>
    </citation>
    <scope>NUCLEOTIDE SEQUENCE [LARGE SCALE GENOMIC DNA]</scope>
    <source>
        <strain evidence="10 11">DSM 6210</strain>
    </source>
</reference>
<evidence type="ECO:0000256" key="2">
    <source>
        <dbReference type="ARBA" id="ARBA00022448"/>
    </source>
</evidence>
<dbReference type="SUPFAM" id="SSF52540">
    <property type="entry name" value="P-loop containing nucleoside triphosphate hydrolases"/>
    <property type="match status" value="1"/>
</dbReference>
<comment type="caution">
    <text evidence="10">The sequence shown here is derived from an EMBL/GenBank/DDBJ whole genome shotgun (WGS) entry which is preliminary data.</text>
</comment>
<dbReference type="Pfam" id="PF00437">
    <property type="entry name" value="T2SSE"/>
    <property type="match status" value="1"/>
</dbReference>
<evidence type="ECO:0000313" key="11">
    <source>
        <dbReference type="Proteomes" id="UP000748752"/>
    </source>
</evidence>
<keyword evidence="3 8" id="KW-0547">Nucleotide-binding</keyword>
<dbReference type="InterPro" id="IPR007831">
    <property type="entry name" value="T2SS_GspE_N"/>
</dbReference>
<dbReference type="Proteomes" id="UP000748752">
    <property type="component" value="Unassembled WGS sequence"/>
</dbReference>
<dbReference type="Gene3D" id="3.40.50.300">
    <property type="entry name" value="P-loop containing nucleotide triphosphate hydrolases"/>
    <property type="match status" value="1"/>
</dbReference>
<keyword evidence="4 8" id="KW-0067">ATP-binding</keyword>
<evidence type="ECO:0000256" key="5">
    <source>
        <dbReference type="ARBA" id="ARBA00022927"/>
    </source>
</evidence>
<sequence length="576" mass="63043">MPAAMAGVPAAAADTPEAGVIAYLRSHGKLSDGDLARARKLADDGAEPLRTMLVRLGLVSDRDMAAAYAAVLDLDLIAAEDYPDAPVAEDELSLRFLKDVRMVPLREHADALELAVADPVDDSAVRAVEMAAGRPARLRVGLPTEIEAALERLYETPEPAEADADMDADLGNFSEEDIEHLRDLASEAPVIRLVNQIMQRAVESRASDVHIEPFADELKVRYRIDGILKETESPPVRSTAAVISRIKIMAKLNIAERRLPQDGRIPLRIQGKELDLRVSTVPTMFGESVVMRLLDKESVRFDFDALGFDGPPRERVLEILEQPYGIFLVTGPTGSGKSTTLYTALSRLNTEARKIITVEDPVEYQVAGINQIPVKASIGMTFAHALRAIVRQDPDVIMVGEMRDLETARIAVQSALTGHVVLSTLHTNDAASGVTRLLDMGVEDYLLTSTINGILAQRLVRRLCPDCREPFRPRPEMAARFLSLPGVDESDLMLYHPRGCDACQGSGYRGRLVIAEVLVMTDRIRQAVLNHATATEVQRIAIEQDMLTMYQDGLRKAAAGHTTVEEVLRVASVADD</sequence>
<evidence type="ECO:0000256" key="3">
    <source>
        <dbReference type="ARBA" id="ARBA00022741"/>
    </source>
</evidence>
<accession>A0ABS1CCB6</accession>
<dbReference type="NCBIfam" id="TIGR02533">
    <property type="entry name" value="type_II_gspE"/>
    <property type="match status" value="1"/>
</dbReference>
<evidence type="ECO:0000256" key="4">
    <source>
        <dbReference type="ARBA" id="ARBA00022840"/>
    </source>
</evidence>
<organism evidence="10 11">
    <name type="scientific">Thiohalocapsa halophila</name>
    <dbReference type="NCBI Taxonomy" id="69359"/>
    <lineage>
        <taxon>Bacteria</taxon>
        <taxon>Pseudomonadati</taxon>
        <taxon>Pseudomonadota</taxon>
        <taxon>Gammaproteobacteria</taxon>
        <taxon>Chromatiales</taxon>
        <taxon>Chromatiaceae</taxon>
        <taxon>Thiohalocapsa</taxon>
    </lineage>
</organism>
<dbReference type="Gene3D" id="1.10.40.70">
    <property type="match status" value="1"/>
</dbReference>
<keyword evidence="5 8" id="KW-0653">Protein transport</keyword>
<comment type="function">
    <text evidence="8">ATPase component of the type II secretion system required for the energy-dependent secretion of extracellular factors such as proteases and toxins from the periplasm. Acts as a molecular motor to provide the energy that is required for assembly of the pseudopilus and the extrusion of substrates generated in the cytoplasm.</text>
</comment>
<dbReference type="Pfam" id="PF05157">
    <property type="entry name" value="MshEN"/>
    <property type="match status" value="1"/>
</dbReference>
<dbReference type="InterPro" id="IPR001482">
    <property type="entry name" value="T2SS/T4SS_dom"/>
</dbReference>
<evidence type="ECO:0000256" key="1">
    <source>
        <dbReference type="ARBA" id="ARBA00006611"/>
    </source>
</evidence>
<comment type="similarity">
    <text evidence="1 8">Belongs to the GSP E family.</text>
</comment>
<dbReference type="PANTHER" id="PTHR30258">
    <property type="entry name" value="TYPE II SECRETION SYSTEM PROTEIN GSPE-RELATED"/>
    <property type="match status" value="1"/>
</dbReference>
<evidence type="ECO:0000256" key="8">
    <source>
        <dbReference type="RuleBase" id="RU366070"/>
    </source>
</evidence>
<comment type="subcellular location">
    <subcellularLocation>
        <location evidence="8">Cell inner membrane</location>
    </subcellularLocation>
</comment>
<keyword evidence="2 8" id="KW-0813">Transport</keyword>
<gene>
    <name evidence="10" type="primary">gspE</name>
    <name evidence="10" type="ORF">CKO31_02105</name>
</gene>
<name>A0ABS1CCB6_9GAMM</name>
<proteinExistence type="inferred from homology"/>